<reference evidence="1" key="1">
    <citation type="submission" date="2019-12" db="EMBL/GenBank/DDBJ databases">
        <title>Genome sequencing and annotation of Brassica cretica.</title>
        <authorList>
            <person name="Studholme D.J."/>
            <person name="Sarris P."/>
        </authorList>
    </citation>
    <scope>NUCLEOTIDE SEQUENCE</scope>
    <source>
        <strain evidence="1">PFS-109/04</strain>
        <tissue evidence="1">Leaf</tissue>
    </source>
</reference>
<proteinExistence type="predicted"/>
<protein>
    <submittedName>
        <fullName evidence="1">Uncharacterized protein</fullName>
    </submittedName>
</protein>
<dbReference type="EMBL" id="QGKX02000996">
    <property type="protein sequence ID" value="KAF3553125.1"/>
    <property type="molecule type" value="Genomic_DNA"/>
</dbReference>
<evidence type="ECO:0000313" key="2">
    <source>
        <dbReference type="Proteomes" id="UP000712600"/>
    </source>
</evidence>
<comment type="caution">
    <text evidence="1">The sequence shown here is derived from an EMBL/GenBank/DDBJ whole genome shotgun (WGS) entry which is preliminary data.</text>
</comment>
<accession>A0A8S9QVB3</accession>
<name>A0A8S9QVB3_BRACR</name>
<sequence length="155" mass="17467">MLVKCREAALRSAPLMAIASAMQGEETWFRDRVFCCKTVEDESVKIHTIPAESDFQAASVLQKTVESGSGESCRGGFSLGPDSVGFAIWACSHSFSARIDRWKTSVVVERRFSKRSLFLAIQRFQQIQGNRLPRHPKGGRFFHVWDDCRRVGKVV</sequence>
<gene>
    <name evidence="1" type="ORF">F2Q69_00011298</name>
</gene>
<dbReference type="Proteomes" id="UP000712600">
    <property type="component" value="Unassembled WGS sequence"/>
</dbReference>
<dbReference type="AlphaFoldDB" id="A0A8S9QVB3"/>
<organism evidence="1 2">
    <name type="scientific">Brassica cretica</name>
    <name type="common">Mustard</name>
    <dbReference type="NCBI Taxonomy" id="69181"/>
    <lineage>
        <taxon>Eukaryota</taxon>
        <taxon>Viridiplantae</taxon>
        <taxon>Streptophyta</taxon>
        <taxon>Embryophyta</taxon>
        <taxon>Tracheophyta</taxon>
        <taxon>Spermatophyta</taxon>
        <taxon>Magnoliopsida</taxon>
        <taxon>eudicotyledons</taxon>
        <taxon>Gunneridae</taxon>
        <taxon>Pentapetalae</taxon>
        <taxon>rosids</taxon>
        <taxon>malvids</taxon>
        <taxon>Brassicales</taxon>
        <taxon>Brassicaceae</taxon>
        <taxon>Brassiceae</taxon>
        <taxon>Brassica</taxon>
    </lineage>
</organism>
<evidence type="ECO:0000313" key="1">
    <source>
        <dbReference type="EMBL" id="KAF3553125.1"/>
    </source>
</evidence>